<sequence length="117" mass="13522">MNVSTVFPEGLTETERSQRHATTSIKDDEEAQDRYNRKGKESSALGLVTLERSRLVQPIPQKKNGVANEKELRDSFGKREKLQRVPRHDSRKRERIPEQILKKMPTLTEKLVKAIIT</sequence>
<evidence type="ECO:0000313" key="2">
    <source>
        <dbReference type="EMBL" id="KAK1119496.1"/>
    </source>
</evidence>
<organism evidence="2 3">
    <name type="scientific">Melipona bicolor</name>
    <dbReference type="NCBI Taxonomy" id="60889"/>
    <lineage>
        <taxon>Eukaryota</taxon>
        <taxon>Metazoa</taxon>
        <taxon>Ecdysozoa</taxon>
        <taxon>Arthropoda</taxon>
        <taxon>Hexapoda</taxon>
        <taxon>Insecta</taxon>
        <taxon>Pterygota</taxon>
        <taxon>Neoptera</taxon>
        <taxon>Endopterygota</taxon>
        <taxon>Hymenoptera</taxon>
        <taxon>Apocrita</taxon>
        <taxon>Aculeata</taxon>
        <taxon>Apoidea</taxon>
        <taxon>Anthophila</taxon>
        <taxon>Apidae</taxon>
        <taxon>Melipona</taxon>
    </lineage>
</organism>
<gene>
    <name evidence="2" type="ORF">K0M31_013323</name>
</gene>
<feature type="compositionally biased region" description="Basic and acidic residues" evidence="1">
    <location>
        <begin position="68"/>
        <end position="97"/>
    </location>
</feature>
<keyword evidence="3" id="KW-1185">Reference proteome</keyword>
<evidence type="ECO:0000256" key="1">
    <source>
        <dbReference type="SAM" id="MobiDB-lite"/>
    </source>
</evidence>
<dbReference type="EMBL" id="JAHYIQ010000036">
    <property type="protein sequence ID" value="KAK1119496.1"/>
    <property type="molecule type" value="Genomic_DNA"/>
</dbReference>
<protein>
    <submittedName>
        <fullName evidence="2">Uncharacterized protein</fullName>
    </submittedName>
</protein>
<dbReference type="AlphaFoldDB" id="A0AA40KGL6"/>
<accession>A0AA40KGL6</accession>
<feature type="region of interest" description="Disordered" evidence="1">
    <location>
        <begin position="60"/>
        <end position="97"/>
    </location>
</feature>
<reference evidence="2" key="1">
    <citation type="submission" date="2021-10" db="EMBL/GenBank/DDBJ databases">
        <title>Melipona bicolor Genome sequencing and assembly.</title>
        <authorList>
            <person name="Araujo N.S."/>
            <person name="Arias M.C."/>
        </authorList>
    </citation>
    <scope>NUCLEOTIDE SEQUENCE</scope>
    <source>
        <strain evidence="2">USP_2M_L1-L4_2017</strain>
        <tissue evidence="2">Whole body</tissue>
    </source>
</reference>
<proteinExistence type="predicted"/>
<name>A0AA40KGL6_9HYME</name>
<comment type="caution">
    <text evidence="2">The sequence shown here is derived from an EMBL/GenBank/DDBJ whole genome shotgun (WGS) entry which is preliminary data.</text>
</comment>
<evidence type="ECO:0000313" key="3">
    <source>
        <dbReference type="Proteomes" id="UP001177670"/>
    </source>
</evidence>
<dbReference type="Proteomes" id="UP001177670">
    <property type="component" value="Unassembled WGS sequence"/>
</dbReference>
<feature type="region of interest" description="Disordered" evidence="1">
    <location>
        <begin position="1"/>
        <end position="40"/>
    </location>
</feature>